<gene>
    <name evidence="3" type="ORF">GCM10008170_18710</name>
    <name evidence="4" type="ORF">JOD31_000768</name>
</gene>
<dbReference type="InterPro" id="IPR046161">
    <property type="entry name" value="DUF6163"/>
</dbReference>
<evidence type="ECO:0000256" key="2">
    <source>
        <dbReference type="SAM" id="Phobius"/>
    </source>
</evidence>
<dbReference type="Pfam" id="PF19660">
    <property type="entry name" value="DUF6163"/>
    <property type="match status" value="1"/>
</dbReference>
<evidence type="ECO:0000256" key="1">
    <source>
        <dbReference type="SAM" id="MobiDB-lite"/>
    </source>
</evidence>
<reference evidence="3" key="1">
    <citation type="journal article" date="2014" name="Int. J. Syst. Evol. Microbiol.">
        <title>Complete genome sequence of Corynebacterium casei LMG S-19264T (=DSM 44701T), isolated from a smear-ripened cheese.</title>
        <authorList>
            <consortium name="US DOE Joint Genome Institute (JGI-PGF)"/>
            <person name="Walter F."/>
            <person name="Albersmeier A."/>
            <person name="Kalinowski J."/>
            <person name="Ruckert C."/>
        </authorList>
    </citation>
    <scope>NUCLEOTIDE SEQUENCE</scope>
    <source>
        <strain evidence="3">VKM B-1606</strain>
    </source>
</reference>
<keyword evidence="2" id="KW-1133">Transmembrane helix</keyword>
<reference evidence="4 5" key="2">
    <citation type="submission" date="2021-01" db="EMBL/GenBank/DDBJ databases">
        <title>Genomic Encyclopedia of Type Strains, Phase IV (KMG-IV): sequencing the most valuable type-strain genomes for metagenomic binning, comparative biology and taxonomic classification.</title>
        <authorList>
            <person name="Goeker M."/>
        </authorList>
    </citation>
    <scope>NUCLEOTIDE SEQUENCE [LARGE SCALE GENOMIC DNA]</scope>
    <source>
        <strain evidence="4 5">DSM 6130</strain>
    </source>
</reference>
<evidence type="ECO:0000313" key="4">
    <source>
        <dbReference type="EMBL" id="MBM7850556.1"/>
    </source>
</evidence>
<evidence type="ECO:0000313" key="5">
    <source>
        <dbReference type="Proteomes" id="UP000758856"/>
    </source>
</evidence>
<feature type="transmembrane region" description="Helical" evidence="2">
    <location>
        <begin position="133"/>
        <end position="151"/>
    </location>
</feature>
<proteinExistence type="predicted"/>
<comment type="caution">
    <text evidence="3">The sequence shown here is derived from an EMBL/GenBank/DDBJ whole genome shotgun (WGS) entry which is preliminary data.</text>
</comment>
<accession>A0A9W6IUG9</accession>
<dbReference type="Proteomes" id="UP000758856">
    <property type="component" value="Unassembled WGS sequence"/>
</dbReference>
<feature type="compositionally biased region" description="Basic and acidic residues" evidence="1">
    <location>
        <begin position="1"/>
        <end position="19"/>
    </location>
</feature>
<feature type="region of interest" description="Disordered" evidence="1">
    <location>
        <begin position="1"/>
        <end position="38"/>
    </location>
</feature>
<dbReference type="EMBL" id="JAFBCY010000001">
    <property type="protein sequence ID" value="MBM7850556.1"/>
    <property type="molecule type" value="Genomic_DNA"/>
</dbReference>
<dbReference type="AlphaFoldDB" id="A0A9W6IUG9"/>
<dbReference type="EMBL" id="BSFF01000002">
    <property type="protein sequence ID" value="GLK55852.1"/>
    <property type="molecule type" value="Genomic_DNA"/>
</dbReference>
<sequence>MTDRPPESPEPRREPRGDPDDLPPIQLRDSRLGRGGPSRPWSRRLLYFVRAIAAVECLKGLWHWATLLGLGGDPFAGASVTGRVATVFFAVADPVAAVGLWLGASWGVVIWLLAASAQLLVEALEPHGAGLRWLVMLSIVAAMGGYLALSLKAKAEED</sequence>
<name>A0A9W6IUG9_9HYPH</name>
<dbReference type="Proteomes" id="UP001143400">
    <property type="component" value="Unassembled WGS sequence"/>
</dbReference>
<keyword evidence="2" id="KW-0812">Transmembrane</keyword>
<dbReference type="RefSeq" id="WP_204948966.1">
    <property type="nucleotide sequence ID" value="NZ_BSFF01000002.1"/>
</dbReference>
<organism evidence="3 6">
    <name type="scientific">Methylopila capsulata</name>
    <dbReference type="NCBI Taxonomy" id="61654"/>
    <lineage>
        <taxon>Bacteria</taxon>
        <taxon>Pseudomonadati</taxon>
        <taxon>Pseudomonadota</taxon>
        <taxon>Alphaproteobacteria</taxon>
        <taxon>Hyphomicrobiales</taxon>
        <taxon>Methylopilaceae</taxon>
        <taxon>Methylopila</taxon>
    </lineage>
</organism>
<feature type="transmembrane region" description="Helical" evidence="2">
    <location>
        <begin position="98"/>
        <end position="121"/>
    </location>
</feature>
<evidence type="ECO:0000313" key="6">
    <source>
        <dbReference type="Proteomes" id="UP001143400"/>
    </source>
</evidence>
<reference evidence="3" key="3">
    <citation type="submission" date="2023-01" db="EMBL/GenBank/DDBJ databases">
        <authorList>
            <person name="Sun Q."/>
            <person name="Evtushenko L."/>
        </authorList>
    </citation>
    <scope>NUCLEOTIDE SEQUENCE</scope>
    <source>
        <strain evidence="3">VKM B-1606</strain>
    </source>
</reference>
<evidence type="ECO:0000313" key="3">
    <source>
        <dbReference type="EMBL" id="GLK55852.1"/>
    </source>
</evidence>
<keyword evidence="5" id="KW-1185">Reference proteome</keyword>
<keyword evidence="2" id="KW-0472">Membrane</keyword>
<protein>
    <submittedName>
        <fullName evidence="3">Uncharacterized protein</fullName>
    </submittedName>
</protein>